<dbReference type="Gramene" id="rna1083">
    <property type="protein sequence ID" value="RHN77613.1"/>
    <property type="gene ID" value="gene1083"/>
</dbReference>
<dbReference type="PANTHER" id="PTHR37614">
    <property type="entry name" value="OS02G0121400 PROTEIN"/>
    <property type="match status" value="1"/>
</dbReference>
<reference evidence="3 6" key="2">
    <citation type="journal article" date="2014" name="BMC Genomics">
        <title>An improved genome release (version Mt4.0) for the model legume Medicago truncatula.</title>
        <authorList>
            <person name="Tang H."/>
            <person name="Krishnakumar V."/>
            <person name="Bidwell S."/>
            <person name="Rosen B."/>
            <person name="Chan A."/>
            <person name="Zhou S."/>
            <person name="Gentzbittel L."/>
            <person name="Childs K.L."/>
            <person name="Yandell M."/>
            <person name="Gundlach H."/>
            <person name="Mayer K.F."/>
            <person name="Schwartz D.C."/>
            <person name="Town C.D."/>
        </authorList>
    </citation>
    <scope>GENOME REANNOTATION</scope>
    <source>
        <strain evidence="5 6">cv. Jemalong A17</strain>
    </source>
</reference>
<dbReference type="Proteomes" id="UP000002051">
    <property type="component" value="Unassembled WGS sequence"/>
</dbReference>
<feature type="region of interest" description="Disordered" evidence="2">
    <location>
        <begin position="1"/>
        <end position="23"/>
    </location>
</feature>
<dbReference type="EMBL" id="CM001217">
    <property type="protein sequence ID" value="AES59744.1"/>
    <property type="molecule type" value="Genomic_DNA"/>
</dbReference>
<dbReference type="HOGENOM" id="CLU_901284_0_0_1"/>
<feature type="region of interest" description="Disordered" evidence="2">
    <location>
        <begin position="178"/>
        <end position="205"/>
    </location>
</feature>
<name>G7I781_MEDTR</name>
<feature type="region of interest" description="Disordered" evidence="2">
    <location>
        <begin position="86"/>
        <end position="113"/>
    </location>
</feature>
<accession>G7I781</accession>
<proteinExistence type="predicted"/>
<keyword evidence="1" id="KW-0175">Coiled coil</keyword>
<evidence type="ECO:0000256" key="2">
    <source>
        <dbReference type="SAM" id="MobiDB-lite"/>
    </source>
</evidence>
<feature type="coiled-coil region" evidence="1">
    <location>
        <begin position="118"/>
        <end position="155"/>
    </location>
</feature>
<dbReference type="PaxDb" id="3880-AES59744"/>
<feature type="compositionally biased region" description="Polar residues" evidence="2">
    <location>
        <begin position="179"/>
        <end position="193"/>
    </location>
</feature>
<dbReference type="EMBL" id="PSQE01000001">
    <property type="protein sequence ID" value="RHN77613.1"/>
    <property type="molecule type" value="Genomic_DNA"/>
</dbReference>
<dbReference type="PANTHER" id="PTHR37614:SF2">
    <property type="entry name" value="OS02G0121400 PROTEIN"/>
    <property type="match status" value="1"/>
</dbReference>
<protein>
    <submittedName>
        <fullName evidence="3 5">Uncharacterized protein</fullName>
    </submittedName>
</protein>
<dbReference type="AlphaFoldDB" id="G7I781"/>
<feature type="compositionally biased region" description="Basic and acidic residues" evidence="2">
    <location>
        <begin position="1"/>
        <end position="11"/>
    </location>
</feature>
<reference evidence="3 6" key="1">
    <citation type="journal article" date="2011" name="Nature">
        <title>The Medicago genome provides insight into the evolution of rhizobial symbioses.</title>
        <authorList>
            <person name="Young N.D."/>
            <person name="Debelle F."/>
            <person name="Oldroyd G.E."/>
            <person name="Geurts R."/>
            <person name="Cannon S.B."/>
            <person name="Udvardi M.K."/>
            <person name="Benedito V.A."/>
            <person name="Mayer K.F."/>
            <person name="Gouzy J."/>
            <person name="Schoof H."/>
            <person name="Van de Peer Y."/>
            <person name="Proost S."/>
            <person name="Cook D.R."/>
            <person name="Meyers B.C."/>
            <person name="Spannagl M."/>
            <person name="Cheung F."/>
            <person name="De Mita S."/>
            <person name="Krishnakumar V."/>
            <person name="Gundlach H."/>
            <person name="Zhou S."/>
            <person name="Mudge J."/>
            <person name="Bharti A.K."/>
            <person name="Murray J.D."/>
            <person name="Naoumkina M.A."/>
            <person name="Rosen B."/>
            <person name="Silverstein K.A."/>
            <person name="Tang H."/>
            <person name="Rombauts S."/>
            <person name="Zhao P.X."/>
            <person name="Zhou P."/>
            <person name="Barbe V."/>
            <person name="Bardou P."/>
            <person name="Bechner M."/>
            <person name="Bellec A."/>
            <person name="Berger A."/>
            <person name="Berges H."/>
            <person name="Bidwell S."/>
            <person name="Bisseling T."/>
            <person name="Choisne N."/>
            <person name="Couloux A."/>
            <person name="Denny R."/>
            <person name="Deshpande S."/>
            <person name="Dai X."/>
            <person name="Doyle J.J."/>
            <person name="Dudez A.M."/>
            <person name="Farmer A.D."/>
            <person name="Fouteau S."/>
            <person name="Franken C."/>
            <person name="Gibelin C."/>
            <person name="Gish J."/>
            <person name="Goldstein S."/>
            <person name="Gonzalez A.J."/>
            <person name="Green P.J."/>
            <person name="Hallab A."/>
            <person name="Hartog M."/>
            <person name="Hua A."/>
            <person name="Humphray S.J."/>
            <person name="Jeong D.H."/>
            <person name="Jing Y."/>
            <person name="Jocker A."/>
            <person name="Kenton S.M."/>
            <person name="Kim D.J."/>
            <person name="Klee K."/>
            <person name="Lai H."/>
            <person name="Lang C."/>
            <person name="Lin S."/>
            <person name="Macmil S.L."/>
            <person name="Magdelenat G."/>
            <person name="Matthews L."/>
            <person name="McCorrison J."/>
            <person name="Monaghan E.L."/>
            <person name="Mun J.H."/>
            <person name="Najar F.Z."/>
            <person name="Nicholson C."/>
            <person name="Noirot C."/>
            <person name="O'Bleness M."/>
            <person name="Paule C.R."/>
            <person name="Poulain J."/>
            <person name="Prion F."/>
            <person name="Qin B."/>
            <person name="Qu C."/>
            <person name="Retzel E.F."/>
            <person name="Riddle C."/>
            <person name="Sallet E."/>
            <person name="Samain S."/>
            <person name="Samson N."/>
            <person name="Sanders I."/>
            <person name="Saurat O."/>
            <person name="Scarpelli C."/>
            <person name="Schiex T."/>
            <person name="Segurens B."/>
            <person name="Severin A.J."/>
            <person name="Sherrier D.J."/>
            <person name="Shi R."/>
            <person name="Sims S."/>
            <person name="Singer S.R."/>
            <person name="Sinharoy S."/>
            <person name="Sterck L."/>
            <person name="Viollet A."/>
            <person name="Wang B.B."/>
            <person name="Wang K."/>
            <person name="Wang M."/>
            <person name="Wang X."/>
            <person name="Warfsmann J."/>
            <person name="Weissenbach J."/>
            <person name="White D.D."/>
            <person name="White J.D."/>
            <person name="Wiley G.B."/>
            <person name="Wincker P."/>
            <person name="Xing Y."/>
            <person name="Yang L."/>
            <person name="Yao Z."/>
            <person name="Ying F."/>
            <person name="Zhai J."/>
            <person name="Zhou L."/>
            <person name="Zuber A."/>
            <person name="Denarie J."/>
            <person name="Dixon R.A."/>
            <person name="May G.D."/>
            <person name="Schwartz D.C."/>
            <person name="Rogers J."/>
            <person name="Quetier F."/>
            <person name="Town C.D."/>
            <person name="Roe B.A."/>
        </authorList>
    </citation>
    <scope>NUCLEOTIDE SEQUENCE [LARGE SCALE GENOMIC DNA]</scope>
    <source>
        <strain evidence="3">A17</strain>
        <strain evidence="5 6">cv. Jemalong A17</strain>
    </source>
</reference>
<organism evidence="3 6">
    <name type="scientific">Medicago truncatula</name>
    <name type="common">Barrel medic</name>
    <name type="synonym">Medicago tribuloides</name>
    <dbReference type="NCBI Taxonomy" id="3880"/>
    <lineage>
        <taxon>Eukaryota</taxon>
        <taxon>Viridiplantae</taxon>
        <taxon>Streptophyta</taxon>
        <taxon>Embryophyta</taxon>
        <taxon>Tracheophyta</taxon>
        <taxon>Spermatophyta</taxon>
        <taxon>Magnoliopsida</taxon>
        <taxon>eudicotyledons</taxon>
        <taxon>Gunneridae</taxon>
        <taxon>Pentapetalae</taxon>
        <taxon>rosids</taxon>
        <taxon>fabids</taxon>
        <taxon>Fabales</taxon>
        <taxon>Fabaceae</taxon>
        <taxon>Papilionoideae</taxon>
        <taxon>50 kb inversion clade</taxon>
        <taxon>NPAAA clade</taxon>
        <taxon>Hologalegina</taxon>
        <taxon>IRL clade</taxon>
        <taxon>Trifolieae</taxon>
        <taxon>Medicago</taxon>
    </lineage>
</organism>
<dbReference type="OMA" id="HIYRFKN"/>
<evidence type="ECO:0000313" key="3">
    <source>
        <dbReference type="EMBL" id="AES59744.1"/>
    </source>
</evidence>
<dbReference type="Proteomes" id="UP000265566">
    <property type="component" value="Chromosome 1"/>
</dbReference>
<evidence type="ECO:0000313" key="5">
    <source>
        <dbReference type="EnsemblPlants" id="AES59744"/>
    </source>
</evidence>
<gene>
    <name evidence="3" type="ordered locus">MTR_1g025310</name>
    <name evidence="4" type="ORF">MtrunA17_Chr1g0156651</name>
</gene>
<evidence type="ECO:0000256" key="1">
    <source>
        <dbReference type="SAM" id="Coils"/>
    </source>
</evidence>
<feature type="compositionally biased region" description="Basic residues" evidence="2">
    <location>
        <begin position="99"/>
        <end position="111"/>
    </location>
</feature>
<evidence type="ECO:0000313" key="7">
    <source>
        <dbReference type="Proteomes" id="UP000265566"/>
    </source>
</evidence>
<evidence type="ECO:0000313" key="4">
    <source>
        <dbReference type="EMBL" id="RHN77613.1"/>
    </source>
</evidence>
<evidence type="ECO:0000313" key="6">
    <source>
        <dbReference type="Proteomes" id="UP000002051"/>
    </source>
</evidence>
<keyword evidence="6" id="KW-1185">Reference proteome</keyword>
<dbReference type="EnsemblPlants" id="AES59744">
    <property type="protein sequence ID" value="AES59744"/>
    <property type="gene ID" value="MTR_1g025310"/>
</dbReference>
<sequence length="304" mass="34649">MKRHSRDERTKKTQTTSSSEWSKSEKEVAEIILDFHCHVGLLNSIPFSWRCKRKRTEVKNNPSTSPAIQNNPDVNAAAGYVVKVEATSSETESDDQLKRHSKKKTSLKKKKESPLEIIQDLTETKDSIRQEIEKVKQYYNNMKNYNLNLKKKKQELLYSTNGPKSALKNPNLEIGQKVQLGQSNGSVNPSKSNTTEDEEYNKNQNQQQFQMQLQMFPNHQNHNYGPSSSSVTLGININNNDNNGLIALPDLNSTAEELIDAASYQQFDETTTNRVLAAAQARKTRLQIFRLKKPFGNNSKQYLI</sequence>
<reference evidence="4" key="5">
    <citation type="journal article" date="2018" name="Nat. Plants">
        <title>Whole-genome landscape of Medicago truncatula symbiotic genes.</title>
        <authorList>
            <person name="Pecrix Y."/>
            <person name="Gamas P."/>
            <person name="Carrere S."/>
        </authorList>
    </citation>
    <scope>NUCLEOTIDE SEQUENCE</scope>
    <source>
        <tissue evidence="4">Leaves</tissue>
    </source>
</reference>
<reference evidence="5" key="3">
    <citation type="submission" date="2015-04" db="UniProtKB">
        <authorList>
            <consortium name="EnsemblPlants"/>
        </authorList>
    </citation>
    <scope>IDENTIFICATION</scope>
    <source>
        <strain evidence="5">cv. Jemalong A17</strain>
    </source>
</reference>
<reference evidence="7" key="4">
    <citation type="journal article" date="2018" name="Nat. Plants">
        <title>Whole-genome landscape of Medicago truncatula symbiotic genes.</title>
        <authorList>
            <person name="Pecrix Y."/>
            <person name="Staton S.E."/>
            <person name="Sallet E."/>
            <person name="Lelandais-Briere C."/>
            <person name="Moreau S."/>
            <person name="Carrere S."/>
            <person name="Blein T."/>
            <person name="Jardinaud M.F."/>
            <person name="Latrasse D."/>
            <person name="Zouine M."/>
            <person name="Zahm M."/>
            <person name="Kreplak J."/>
            <person name="Mayjonade B."/>
            <person name="Satge C."/>
            <person name="Perez M."/>
            <person name="Cauet S."/>
            <person name="Marande W."/>
            <person name="Chantry-Darmon C."/>
            <person name="Lopez-Roques C."/>
            <person name="Bouchez O."/>
            <person name="Berard A."/>
            <person name="Debelle F."/>
            <person name="Munos S."/>
            <person name="Bendahmane A."/>
            <person name="Berges H."/>
            <person name="Niebel A."/>
            <person name="Buitink J."/>
            <person name="Frugier F."/>
            <person name="Benhamed M."/>
            <person name="Crespi M."/>
            <person name="Gouzy J."/>
            <person name="Gamas P."/>
        </authorList>
    </citation>
    <scope>NUCLEOTIDE SEQUENCE [LARGE SCALE GENOMIC DNA]</scope>
    <source>
        <strain evidence="7">cv. Jemalong A17</strain>
    </source>
</reference>